<proteinExistence type="inferred from homology"/>
<keyword evidence="4 5" id="KW-0378">Hydrolase</keyword>
<comment type="function">
    <text evidence="5">Could be a nuclease involved in processing of the 5'-end of pre-16S rRNA.</text>
</comment>
<dbReference type="InterPro" id="IPR012337">
    <property type="entry name" value="RNaseH-like_sf"/>
</dbReference>
<dbReference type="PANTHER" id="PTHR33317">
    <property type="entry name" value="POLYNUCLEOTIDYL TRANSFERASE, RIBONUCLEASE H-LIKE SUPERFAMILY PROTEIN"/>
    <property type="match status" value="1"/>
</dbReference>
<keyword evidence="1 5" id="KW-0963">Cytoplasm</keyword>
<dbReference type="AlphaFoldDB" id="A0A2M8LGT5"/>
<dbReference type="SUPFAM" id="SSF53098">
    <property type="entry name" value="Ribonuclease H-like"/>
    <property type="match status" value="1"/>
</dbReference>
<organism evidence="7 8">
    <name type="scientific">Candidatus Uhrbacteria bacterium CG10_big_fil_rev_8_21_14_0_10_48_16</name>
    <dbReference type="NCBI Taxonomy" id="1975038"/>
    <lineage>
        <taxon>Bacteria</taxon>
        <taxon>Candidatus Uhriibacteriota</taxon>
    </lineage>
</organism>
<dbReference type="EC" id="3.1.-.-" evidence="5"/>
<evidence type="ECO:0000256" key="3">
    <source>
        <dbReference type="ARBA" id="ARBA00022722"/>
    </source>
</evidence>
<gene>
    <name evidence="7" type="ORF">COV05_03470</name>
</gene>
<keyword evidence="2 5" id="KW-0690">Ribosome biogenesis</keyword>
<reference evidence="8" key="1">
    <citation type="submission" date="2017-09" db="EMBL/GenBank/DDBJ databases">
        <title>Depth-based differentiation of microbial function through sediment-hosted aquifers and enrichment of novel symbionts in the deep terrestrial subsurface.</title>
        <authorList>
            <person name="Probst A.J."/>
            <person name="Ladd B."/>
            <person name="Jarett J.K."/>
            <person name="Geller-Mcgrath D.E."/>
            <person name="Sieber C.M.K."/>
            <person name="Emerson J.B."/>
            <person name="Anantharaman K."/>
            <person name="Thomas B.C."/>
            <person name="Malmstrom R."/>
            <person name="Stieglmeier M."/>
            <person name="Klingl A."/>
            <person name="Woyke T."/>
            <person name="Ryan C.M."/>
            <person name="Banfield J.F."/>
        </authorList>
    </citation>
    <scope>NUCLEOTIDE SEQUENCE [LARGE SCALE GENOMIC DNA]</scope>
</reference>
<dbReference type="GO" id="GO:0016788">
    <property type="term" value="F:hydrolase activity, acting on ester bonds"/>
    <property type="evidence" value="ECO:0007669"/>
    <property type="project" value="UniProtKB-UniRule"/>
</dbReference>
<dbReference type="InterPro" id="IPR037027">
    <property type="entry name" value="YqgF/RNaseH-like_dom_sf"/>
</dbReference>
<dbReference type="GO" id="GO:0005737">
    <property type="term" value="C:cytoplasm"/>
    <property type="evidence" value="ECO:0007669"/>
    <property type="project" value="UniProtKB-SubCell"/>
</dbReference>
<evidence type="ECO:0000313" key="7">
    <source>
        <dbReference type="EMBL" id="PJE76616.1"/>
    </source>
</evidence>
<dbReference type="GO" id="GO:0004518">
    <property type="term" value="F:nuclease activity"/>
    <property type="evidence" value="ECO:0007669"/>
    <property type="project" value="UniProtKB-KW"/>
</dbReference>
<dbReference type="InterPro" id="IPR005227">
    <property type="entry name" value="YqgF"/>
</dbReference>
<comment type="subcellular location">
    <subcellularLocation>
        <location evidence="5">Cytoplasm</location>
    </subcellularLocation>
</comment>
<dbReference type="Gene3D" id="3.30.420.140">
    <property type="entry name" value="YqgF/RNase H-like domain"/>
    <property type="match status" value="1"/>
</dbReference>
<dbReference type="PANTHER" id="PTHR33317:SF4">
    <property type="entry name" value="POLYNUCLEOTIDYL TRANSFERASE, RIBONUCLEASE H-LIKE SUPERFAMILY PROTEIN"/>
    <property type="match status" value="1"/>
</dbReference>
<accession>A0A2M8LGT5</accession>
<keyword evidence="3 5" id="KW-0540">Nuclease</keyword>
<comment type="similarity">
    <text evidence="5">Belongs to the YqgF HJR family.</text>
</comment>
<dbReference type="NCBIfam" id="TIGR00250">
    <property type="entry name" value="RNAse_H_YqgF"/>
    <property type="match status" value="1"/>
</dbReference>
<feature type="domain" description="YqgF/RNase H-like" evidence="6">
    <location>
        <begin position="1"/>
        <end position="100"/>
    </location>
</feature>
<evidence type="ECO:0000313" key="8">
    <source>
        <dbReference type="Proteomes" id="UP000231436"/>
    </source>
</evidence>
<dbReference type="Proteomes" id="UP000231436">
    <property type="component" value="Unassembled WGS sequence"/>
</dbReference>
<dbReference type="InterPro" id="IPR006641">
    <property type="entry name" value="YqgF/RNaseH-like_dom"/>
</dbReference>
<evidence type="ECO:0000256" key="2">
    <source>
        <dbReference type="ARBA" id="ARBA00022517"/>
    </source>
</evidence>
<dbReference type="HAMAP" id="MF_00651">
    <property type="entry name" value="Nuclease_YqgF"/>
    <property type="match status" value="1"/>
</dbReference>
<sequence length="129" mass="14317">MKILGIDYGDRKIGLAFGESSAHMAVPLEVIVNEGEKTFSDLKTLVEQEDIECIVVGVPLSQGNHSSVQLEKTRSFIKTLSETVKVPVYEEDESFTSVESIRLQQEFQAQADEDALAAMLIVQSYIDHL</sequence>
<evidence type="ECO:0000256" key="4">
    <source>
        <dbReference type="ARBA" id="ARBA00022801"/>
    </source>
</evidence>
<dbReference type="SMART" id="SM00732">
    <property type="entry name" value="YqgFc"/>
    <property type="match status" value="1"/>
</dbReference>
<evidence type="ECO:0000256" key="1">
    <source>
        <dbReference type="ARBA" id="ARBA00022490"/>
    </source>
</evidence>
<dbReference type="GO" id="GO:0000967">
    <property type="term" value="P:rRNA 5'-end processing"/>
    <property type="evidence" value="ECO:0007669"/>
    <property type="project" value="UniProtKB-UniRule"/>
</dbReference>
<protein>
    <recommendedName>
        <fullName evidence="5">Putative pre-16S rRNA nuclease</fullName>
        <ecNumber evidence="5">3.1.-.-</ecNumber>
    </recommendedName>
</protein>
<evidence type="ECO:0000259" key="6">
    <source>
        <dbReference type="SMART" id="SM00732"/>
    </source>
</evidence>
<dbReference type="Pfam" id="PF03652">
    <property type="entry name" value="RuvX"/>
    <property type="match status" value="1"/>
</dbReference>
<dbReference type="EMBL" id="PFEU01000017">
    <property type="protein sequence ID" value="PJE76616.1"/>
    <property type="molecule type" value="Genomic_DNA"/>
</dbReference>
<name>A0A2M8LGT5_9BACT</name>
<dbReference type="CDD" id="cd16964">
    <property type="entry name" value="YqgF"/>
    <property type="match status" value="1"/>
</dbReference>
<comment type="caution">
    <text evidence="7">The sequence shown here is derived from an EMBL/GenBank/DDBJ whole genome shotgun (WGS) entry which is preliminary data.</text>
</comment>
<evidence type="ECO:0000256" key="5">
    <source>
        <dbReference type="HAMAP-Rule" id="MF_00651"/>
    </source>
</evidence>